<evidence type="ECO:0000313" key="2">
    <source>
        <dbReference type="EMBL" id="GMG83491.1"/>
    </source>
</evidence>
<reference evidence="2 3" key="1">
    <citation type="submission" date="2023-04" db="EMBL/GenBank/DDBJ databases">
        <title>Marinoamorphus aggregata gen. nov., sp. Nov., isolate from tissue of brittle star Ophioplocus japonicus.</title>
        <authorList>
            <person name="Kawano K."/>
            <person name="Sawayama S."/>
            <person name="Nakagawa S."/>
        </authorList>
    </citation>
    <scope>NUCLEOTIDE SEQUENCE [LARGE SCALE GENOMIC DNA]</scope>
    <source>
        <strain evidence="2 3">NKW23</strain>
    </source>
</reference>
<dbReference type="EMBL" id="BSYI01000020">
    <property type="protein sequence ID" value="GMG83491.1"/>
    <property type="molecule type" value="Genomic_DNA"/>
</dbReference>
<keyword evidence="3" id="KW-1185">Reference proteome</keyword>
<name>A0ABQ6LJQ6_9RHOB</name>
<evidence type="ECO:0000313" key="3">
    <source>
        <dbReference type="Proteomes" id="UP001239909"/>
    </source>
</evidence>
<comment type="caution">
    <text evidence="2">The sequence shown here is derived from an EMBL/GenBank/DDBJ whole genome shotgun (WGS) entry which is preliminary data.</text>
</comment>
<sequence>MIRTLRVADRAPVAALLGAAFAGTEEAGIVAALRLAGDMVLELVAAPEEAPLGYIAFSRMAAPAGTLGLAPLAVHPACQRQGIGAALVREGLDRASARGWNGVFVLGEPAYYARFGFSLAAAAPFGSRWPASHLMALDLGGLEGKGGPLRYAPALEGG</sequence>
<dbReference type="Pfam" id="PF13508">
    <property type="entry name" value="Acetyltransf_7"/>
    <property type="match status" value="1"/>
</dbReference>
<feature type="domain" description="N-acetyltransferase" evidence="1">
    <location>
        <begin position="1"/>
        <end position="140"/>
    </location>
</feature>
<dbReference type="CDD" id="cd04301">
    <property type="entry name" value="NAT_SF"/>
    <property type="match status" value="1"/>
</dbReference>
<dbReference type="SUPFAM" id="SSF55729">
    <property type="entry name" value="Acyl-CoA N-acyltransferases (Nat)"/>
    <property type="match status" value="1"/>
</dbReference>
<organism evidence="2 3">
    <name type="scientific">Paralimibaculum aggregatum</name>
    <dbReference type="NCBI Taxonomy" id="3036245"/>
    <lineage>
        <taxon>Bacteria</taxon>
        <taxon>Pseudomonadati</taxon>
        <taxon>Pseudomonadota</taxon>
        <taxon>Alphaproteobacteria</taxon>
        <taxon>Rhodobacterales</taxon>
        <taxon>Paracoccaceae</taxon>
        <taxon>Paralimibaculum</taxon>
    </lineage>
</organism>
<dbReference type="InterPro" id="IPR000182">
    <property type="entry name" value="GNAT_dom"/>
</dbReference>
<proteinExistence type="predicted"/>
<dbReference type="InterPro" id="IPR016181">
    <property type="entry name" value="Acyl_CoA_acyltransferase"/>
</dbReference>
<protein>
    <submittedName>
        <fullName evidence="2">N-acetyltransferase</fullName>
    </submittedName>
</protein>
<evidence type="ECO:0000259" key="1">
    <source>
        <dbReference type="PROSITE" id="PS51186"/>
    </source>
</evidence>
<dbReference type="RefSeq" id="WP_285672287.1">
    <property type="nucleotide sequence ID" value="NZ_BSYI01000020.1"/>
</dbReference>
<dbReference type="Gene3D" id="3.40.630.30">
    <property type="match status" value="1"/>
</dbReference>
<dbReference type="Proteomes" id="UP001239909">
    <property type="component" value="Unassembled WGS sequence"/>
</dbReference>
<gene>
    <name evidence="2" type="ORF">LNKW23_27040</name>
</gene>
<dbReference type="PROSITE" id="PS51186">
    <property type="entry name" value="GNAT"/>
    <property type="match status" value="1"/>
</dbReference>
<accession>A0ABQ6LJQ6</accession>